<evidence type="ECO:0000313" key="2">
    <source>
        <dbReference type="EMBL" id="VFR26533.1"/>
    </source>
</evidence>
<evidence type="ECO:0008006" key="3">
    <source>
        <dbReference type="Google" id="ProtNLM"/>
    </source>
</evidence>
<dbReference type="AlphaFoldDB" id="A0A484NYN5"/>
<dbReference type="EMBL" id="CAADIB010000001">
    <property type="protein sequence ID" value="VFR17549.1"/>
    <property type="molecule type" value="Genomic_DNA"/>
</dbReference>
<evidence type="ECO:0000313" key="1">
    <source>
        <dbReference type="EMBL" id="VFR17549.1"/>
    </source>
</evidence>
<accession>A0A484NYN5</accession>
<gene>
    <name evidence="2" type="ORF">ANDO1_1168</name>
    <name evidence="1" type="ORF">ANDO2_1076</name>
</gene>
<dbReference type="Pfam" id="PF07511">
    <property type="entry name" value="DUF1525"/>
    <property type="match status" value="1"/>
</dbReference>
<dbReference type="InterPro" id="IPR011090">
    <property type="entry name" value="Integr_conj_element_PFL4709"/>
</dbReference>
<protein>
    <recommendedName>
        <fullName evidence="3">TIGR03757 family integrating conjugative element protein</fullName>
    </recommendedName>
</protein>
<name>A0A484NYN5_9ZZZZ</name>
<proteinExistence type="predicted"/>
<dbReference type="NCBIfam" id="TIGR03757">
    <property type="entry name" value="conj_TIGR03757"/>
    <property type="match status" value="1"/>
</dbReference>
<organism evidence="1">
    <name type="scientific">plant metagenome</name>
    <dbReference type="NCBI Taxonomy" id="1297885"/>
    <lineage>
        <taxon>unclassified sequences</taxon>
        <taxon>metagenomes</taxon>
        <taxon>organismal metagenomes</taxon>
    </lineage>
</organism>
<sequence length="149" mass="15956">MINPFRTQSGPMRFSSAVAIALGVACSLLGQAASAAEITVFTDRTVTLKATDGATVVRLDAAQEIEANLAADLPADPRRAQAIVQDRLKQGGIRLQRDLASAYQGVADAWSLSVSTVPAVVVDRRHVIYGEPDVARAVARIEEYRRVQP</sequence>
<dbReference type="PROSITE" id="PS51257">
    <property type="entry name" value="PROKAR_LIPOPROTEIN"/>
    <property type="match status" value="1"/>
</dbReference>
<reference evidence="1" key="1">
    <citation type="submission" date="2019-03" db="EMBL/GenBank/DDBJ databases">
        <authorList>
            <person name="Danneels B."/>
        </authorList>
    </citation>
    <scope>NUCLEOTIDE SEQUENCE</scope>
</reference>
<dbReference type="EMBL" id="CAADHZ010000017">
    <property type="protein sequence ID" value="VFR26533.1"/>
    <property type="molecule type" value="Genomic_DNA"/>
</dbReference>